<proteinExistence type="predicted"/>
<name>A0AAF0X5J2_DAUCS</name>
<dbReference type="EMBL" id="CP093347">
    <property type="protein sequence ID" value="WOH01875.1"/>
    <property type="molecule type" value="Genomic_DNA"/>
</dbReference>
<sequence length="124" mass="14561">MMFESVGDDGVLVGVDLWTLDDVSDRISWTKRFSVKDDWEMWLSGYLGVGQFHGGMSFDQTWHLYDSEKKELRFYRGREYEVLATLRYTESLIVSFDGFEQVQENDTSNRHYGRSKLEGVHCIQ</sequence>
<evidence type="ECO:0000313" key="2">
    <source>
        <dbReference type="Proteomes" id="UP000077755"/>
    </source>
</evidence>
<evidence type="ECO:0008006" key="3">
    <source>
        <dbReference type="Google" id="ProtNLM"/>
    </source>
</evidence>
<evidence type="ECO:0000313" key="1">
    <source>
        <dbReference type="EMBL" id="WOH01875.1"/>
    </source>
</evidence>
<dbReference type="Proteomes" id="UP000077755">
    <property type="component" value="Chromosome 5"/>
</dbReference>
<protein>
    <recommendedName>
        <fullName evidence="3">F-box associated domain-containing protein</fullName>
    </recommendedName>
</protein>
<reference evidence="1" key="2">
    <citation type="submission" date="2022-03" db="EMBL/GenBank/DDBJ databases">
        <title>Draft title - Genomic analysis of global carrot germplasm unveils the trajectory of domestication and the origin of high carotenoid orange carrot.</title>
        <authorList>
            <person name="Iorizzo M."/>
            <person name="Ellison S."/>
            <person name="Senalik D."/>
            <person name="Macko-Podgorni A."/>
            <person name="Grzebelus D."/>
            <person name="Bostan H."/>
            <person name="Rolling W."/>
            <person name="Curaba J."/>
            <person name="Simon P."/>
        </authorList>
    </citation>
    <scope>NUCLEOTIDE SEQUENCE</scope>
    <source>
        <tissue evidence="1">Leaf</tissue>
    </source>
</reference>
<dbReference type="AlphaFoldDB" id="A0AAF0X5J2"/>
<organism evidence="1 2">
    <name type="scientific">Daucus carota subsp. sativus</name>
    <name type="common">Carrot</name>
    <dbReference type="NCBI Taxonomy" id="79200"/>
    <lineage>
        <taxon>Eukaryota</taxon>
        <taxon>Viridiplantae</taxon>
        <taxon>Streptophyta</taxon>
        <taxon>Embryophyta</taxon>
        <taxon>Tracheophyta</taxon>
        <taxon>Spermatophyta</taxon>
        <taxon>Magnoliopsida</taxon>
        <taxon>eudicotyledons</taxon>
        <taxon>Gunneridae</taxon>
        <taxon>Pentapetalae</taxon>
        <taxon>asterids</taxon>
        <taxon>campanulids</taxon>
        <taxon>Apiales</taxon>
        <taxon>Apiaceae</taxon>
        <taxon>Apioideae</taxon>
        <taxon>Scandiceae</taxon>
        <taxon>Daucinae</taxon>
        <taxon>Daucus</taxon>
        <taxon>Daucus sect. Daucus</taxon>
    </lineage>
</organism>
<dbReference type="KEGG" id="dcr:108222873"/>
<gene>
    <name evidence="1" type="ORF">DCAR_0521261</name>
</gene>
<keyword evidence="2" id="KW-1185">Reference proteome</keyword>
<accession>A0AAF0X5J2</accession>
<reference evidence="1" key="1">
    <citation type="journal article" date="2016" name="Nat. Genet.">
        <title>A high-quality carrot genome assembly provides new insights into carotenoid accumulation and asterid genome evolution.</title>
        <authorList>
            <person name="Iorizzo M."/>
            <person name="Ellison S."/>
            <person name="Senalik D."/>
            <person name="Zeng P."/>
            <person name="Satapoomin P."/>
            <person name="Huang J."/>
            <person name="Bowman M."/>
            <person name="Iovene M."/>
            <person name="Sanseverino W."/>
            <person name="Cavagnaro P."/>
            <person name="Yildiz M."/>
            <person name="Macko-Podgorni A."/>
            <person name="Moranska E."/>
            <person name="Grzebelus E."/>
            <person name="Grzebelus D."/>
            <person name="Ashrafi H."/>
            <person name="Zheng Z."/>
            <person name="Cheng S."/>
            <person name="Spooner D."/>
            <person name="Van Deynze A."/>
            <person name="Simon P."/>
        </authorList>
    </citation>
    <scope>NUCLEOTIDE SEQUENCE</scope>
    <source>
        <tissue evidence="1">Leaf</tissue>
    </source>
</reference>